<feature type="compositionally biased region" description="Polar residues" evidence="1">
    <location>
        <begin position="687"/>
        <end position="715"/>
    </location>
</feature>
<organism evidence="2 3">
    <name type="scientific">Porcisia hertigi</name>
    <dbReference type="NCBI Taxonomy" id="2761500"/>
    <lineage>
        <taxon>Eukaryota</taxon>
        <taxon>Discoba</taxon>
        <taxon>Euglenozoa</taxon>
        <taxon>Kinetoplastea</taxon>
        <taxon>Metakinetoplastina</taxon>
        <taxon>Trypanosomatida</taxon>
        <taxon>Trypanosomatidae</taxon>
        <taxon>Leishmaniinae</taxon>
        <taxon>Porcisia</taxon>
    </lineage>
</organism>
<feature type="compositionally biased region" description="Basic and acidic residues" evidence="1">
    <location>
        <begin position="426"/>
        <end position="452"/>
    </location>
</feature>
<sequence length="715" mass="76891">MPRETHVLRFKVISVECSSLPNGQQYTIMYHRGDTNRSTPCYAAQGGVINFATMPEGAAVVHFKSGRGNGRFAPKYIRFMLEEYTRGMPRRLVGETEVDCTQVLKGLSTSGSGLLTVVFRLYGTTAKMKTAVLVYPEHAVPLTFDGLIDPSEVAATPPPQTVKVMGRSEAMMVLMGLETLLERRRTMEAEGKTAPKSREEQKLAELEERRKALVGSEGLAKEVIQVRCEEIVAVQYIALARKHRNNFIGQTAAYLREMALSSGEDFMDDDVSSNNSTTLEQLNRVNRGIEVVQEQMKKLNEQQVSLGRIQEKVDVTAELCANLERVAALQQKMQLLQQSRTALVEAVKKLSAKRDTPLAQEVAAINARIAALNAEQQQMKPRIQHMSAVAAINVVKWARSKNPPVPDVTNIPDSLRVTDINGRNAVDDLFRDTGDPKRSNETTLDDVQRKQVVEALKGLKATAPPSATGSPTSMSSSSGHRTPRDLFADAGLPSAGDFSINKANEDGAAGNKASEKSAHKDPLKPSGLGIDMFSAQPAPAPTAAAKAGLPAVSDFTHSPLSSRERGAESIFNFGAILQASSASPQMGGGGFVLELQQPDAPTASPAVPATTGAYNKKDDPYYDEMDDFTVAPDAGENNTYGTVEITGGFLGFGDDMNAQQPAVAAASPLSGYVAPRPTFDFGAGAVDSSSTNTDRNGSNNPYSGISNLPTYNFGN</sequence>
<evidence type="ECO:0000256" key="1">
    <source>
        <dbReference type="SAM" id="MobiDB-lite"/>
    </source>
</evidence>
<dbReference type="Proteomes" id="UP000674318">
    <property type="component" value="Unassembled WGS sequence"/>
</dbReference>
<feature type="compositionally biased region" description="Basic and acidic residues" evidence="1">
    <location>
        <begin position="513"/>
        <end position="523"/>
    </location>
</feature>
<gene>
    <name evidence="2" type="ORF">JKF63_07947</name>
</gene>
<feature type="region of interest" description="Disordered" evidence="1">
    <location>
        <begin position="426"/>
        <end position="535"/>
    </location>
</feature>
<dbReference type="EMBL" id="JAFJZO010000041">
    <property type="protein sequence ID" value="KAG5488352.1"/>
    <property type="molecule type" value="Genomic_DNA"/>
</dbReference>
<dbReference type="OrthoDB" id="264966at2759"/>
<comment type="caution">
    <text evidence="2">The sequence shown here is derived from an EMBL/GenBank/DDBJ whole genome shotgun (WGS) entry which is preliminary data.</text>
</comment>
<reference evidence="2 3" key="1">
    <citation type="submission" date="2021-02" db="EMBL/GenBank/DDBJ databases">
        <title>Porcisia hertigi Genome sequencing and assembly.</title>
        <authorList>
            <person name="Almutairi H."/>
            <person name="Gatherer D."/>
        </authorList>
    </citation>
    <scope>NUCLEOTIDE SEQUENCE [LARGE SCALE GENOMIC DNA]</scope>
    <source>
        <strain evidence="2 3">C119</strain>
    </source>
</reference>
<proteinExistence type="predicted"/>
<dbReference type="GeneID" id="94293952"/>
<feature type="compositionally biased region" description="Low complexity" evidence="1">
    <location>
        <begin position="461"/>
        <end position="479"/>
    </location>
</feature>
<dbReference type="AlphaFoldDB" id="A0A836GUI3"/>
<keyword evidence="3" id="KW-1185">Reference proteome</keyword>
<accession>A0A836GUI3</accession>
<evidence type="ECO:0008006" key="4">
    <source>
        <dbReference type="Google" id="ProtNLM"/>
    </source>
</evidence>
<feature type="region of interest" description="Disordered" evidence="1">
    <location>
        <begin position="684"/>
        <end position="715"/>
    </location>
</feature>
<dbReference type="KEGG" id="phet:94293952"/>
<dbReference type="RefSeq" id="XP_067752175.1">
    <property type="nucleotide sequence ID" value="XM_067903875.1"/>
</dbReference>
<evidence type="ECO:0000313" key="3">
    <source>
        <dbReference type="Proteomes" id="UP000674318"/>
    </source>
</evidence>
<name>A0A836GUI3_9TRYP</name>
<protein>
    <recommendedName>
        <fullName evidence="4">C2 NT-type domain-containing protein</fullName>
    </recommendedName>
</protein>
<evidence type="ECO:0000313" key="2">
    <source>
        <dbReference type="EMBL" id="KAG5488352.1"/>
    </source>
</evidence>